<dbReference type="InterPro" id="IPR043129">
    <property type="entry name" value="ATPase_NBD"/>
</dbReference>
<dbReference type="Pfam" id="PF01869">
    <property type="entry name" value="BcrAD_BadFG"/>
    <property type="match status" value="1"/>
</dbReference>
<dbReference type="SUPFAM" id="SSF53067">
    <property type="entry name" value="Actin-like ATPase domain"/>
    <property type="match status" value="2"/>
</dbReference>
<keyword evidence="1" id="KW-0472">Membrane</keyword>
<gene>
    <name evidence="3" type="ORF">FVO59_12110</name>
</gene>
<feature type="transmembrane region" description="Helical" evidence="1">
    <location>
        <begin position="6"/>
        <end position="25"/>
    </location>
</feature>
<evidence type="ECO:0000313" key="4">
    <source>
        <dbReference type="Proteomes" id="UP000515708"/>
    </source>
</evidence>
<reference evidence="3 4" key="1">
    <citation type="journal article" date="2020" name="Front. Microbiol.">
        <title>Design of Bacterial Strain-Specific qPCR Assays Using NGS Data and Publicly Available Resources and Its Application to Track Biocontrol Strains.</title>
        <authorList>
            <person name="Hernandez I."/>
            <person name="Sant C."/>
            <person name="Martinez R."/>
            <person name="Fernandez C."/>
        </authorList>
    </citation>
    <scope>NUCLEOTIDE SEQUENCE [LARGE SCALE GENOMIC DNA]</scope>
    <source>
        <strain evidence="3 4">B24</strain>
    </source>
</reference>
<keyword evidence="3" id="KW-0808">Transferase</keyword>
<accession>A0A7D8AKP1</accession>
<dbReference type="InterPro" id="IPR052519">
    <property type="entry name" value="Euk-type_GlcNAc_Kinase"/>
</dbReference>
<dbReference type="InterPro" id="IPR002731">
    <property type="entry name" value="ATPase_BadF"/>
</dbReference>
<dbReference type="PANTHER" id="PTHR43190:SF3">
    <property type="entry name" value="N-ACETYL-D-GLUCOSAMINE KINASE"/>
    <property type="match status" value="1"/>
</dbReference>
<dbReference type="PANTHER" id="PTHR43190">
    <property type="entry name" value="N-ACETYL-D-GLUCOSAMINE KINASE"/>
    <property type="match status" value="1"/>
</dbReference>
<keyword evidence="1" id="KW-0812">Transmembrane</keyword>
<evidence type="ECO:0000256" key="1">
    <source>
        <dbReference type="SAM" id="Phobius"/>
    </source>
</evidence>
<dbReference type="AlphaFoldDB" id="A0A7D8AKP1"/>
<organism evidence="3 4">
    <name type="scientific">Microbacterium esteraromaticum</name>
    <dbReference type="NCBI Taxonomy" id="57043"/>
    <lineage>
        <taxon>Bacteria</taxon>
        <taxon>Bacillati</taxon>
        <taxon>Actinomycetota</taxon>
        <taxon>Actinomycetes</taxon>
        <taxon>Micrococcales</taxon>
        <taxon>Microbacteriaceae</taxon>
        <taxon>Microbacterium</taxon>
    </lineage>
</organism>
<dbReference type="Proteomes" id="UP000515708">
    <property type="component" value="Chromosome"/>
</dbReference>
<protein>
    <submittedName>
        <fullName evidence="3">N-acetylglucosamine kinase</fullName>
    </submittedName>
</protein>
<keyword evidence="3" id="KW-0418">Kinase</keyword>
<evidence type="ECO:0000313" key="3">
    <source>
        <dbReference type="EMBL" id="QMU97869.1"/>
    </source>
</evidence>
<dbReference type="EMBL" id="CP043732">
    <property type="protein sequence ID" value="QMU97869.1"/>
    <property type="molecule type" value="Genomic_DNA"/>
</dbReference>
<sequence length="411" mass="42174">MVSSTGAVGCSVTTSAILLIAAGMARRRSAIRRAIVSPLPMSRVRGTIASNFFRGSGREFSSGDLRCNENYSHATKTSNRTTSQMNHEPLLVGVDAGGTSTRAVLTDPSGRCLGYGVGGRGNPISAGPERAAAGVLDAIRGALEPTGHGLADVSVIVPAMAGMRASGGSDWLMQRLAPAGFGGTLRFESDLLATYFSGAAAPVGYALVSGTGACVIRVQDGRIVDTGDGLGWLLGDRGSGFWIGHAIARAAVQDLDGTGPATALTDRVLAHYELERTDVRTDGRLQELEELIGRLYGHPPIELAGLTPYAFDVEDAVARGILMTAGEQLADTLSAVLDRPGPVVVGGSVLARSGPVRDAFVARLGADGDGLDLRPVSDGAVGAAVLAVRAAGGIPDDAVLARLTDTVSAFR</sequence>
<proteinExistence type="predicted"/>
<keyword evidence="1" id="KW-1133">Transmembrane helix</keyword>
<evidence type="ECO:0000259" key="2">
    <source>
        <dbReference type="Pfam" id="PF01869"/>
    </source>
</evidence>
<name>A0A7D8AKP1_9MICO</name>
<feature type="domain" description="ATPase BadF/BadG/BcrA/BcrD type" evidence="2">
    <location>
        <begin position="92"/>
        <end position="387"/>
    </location>
</feature>
<dbReference type="GO" id="GO:0016301">
    <property type="term" value="F:kinase activity"/>
    <property type="evidence" value="ECO:0007669"/>
    <property type="project" value="UniProtKB-KW"/>
</dbReference>
<dbReference type="Gene3D" id="3.30.420.40">
    <property type="match status" value="2"/>
</dbReference>